<name>A0A1H2PQW2_9BURK</name>
<evidence type="ECO:0000313" key="2">
    <source>
        <dbReference type="EMBL" id="SDV48407.1"/>
    </source>
</evidence>
<feature type="region of interest" description="Disordered" evidence="1">
    <location>
        <begin position="229"/>
        <end position="293"/>
    </location>
</feature>
<evidence type="ECO:0000313" key="3">
    <source>
        <dbReference type="Proteomes" id="UP000243719"/>
    </source>
</evidence>
<dbReference type="Proteomes" id="UP000243719">
    <property type="component" value="Unassembled WGS sequence"/>
</dbReference>
<protein>
    <submittedName>
        <fullName evidence="2">Uncharacterized protein</fullName>
    </submittedName>
</protein>
<feature type="compositionally biased region" description="Low complexity" evidence="1">
    <location>
        <begin position="48"/>
        <end position="59"/>
    </location>
</feature>
<accession>A0A1H2PQW2</accession>
<feature type="region of interest" description="Disordered" evidence="1">
    <location>
        <begin position="29"/>
        <end position="89"/>
    </location>
</feature>
<keyword evidence="3" id="KW-1185">Reference proteome</keyword>
<organism evidence="2 3">
    <name type="scientific">Chitinasiproducens palmae</name>
    <dbReference type="NCBI Taxonomy" id="1770053"/>
    <lineage>
        <taxon>Bacteria</taxon>
        <taxon>Pseudomonadati</taxon>
        <taxon>Pseudomonadota</taxon>
        <taxon>Betaproteobacteria</taxon>
        <taxon>Burkholderiales</taxon>
        <taxon>Burkholderiaceae</taxon>
        <taxon>Chitinasiproducens</taxon>
    </lineage>
</organism>
<proteinExistence type="predicted"/>
<evidence type="ECO:0000256" key="1">
    <source>
        <dbReference type="SAM" id="MobiDB-lite"/>
    </source>
</evidence>
<gene>
    <name evidence="2" type="ORF">SAMN05216551_10566</name>
</gene>
<dbReference type="AlphaFoldDB" id="A0A1H2PQW2"/>
<reference evidence="3" key="1">
    <citation type="submission" date="2016-09" db="EMBL/GenBank/DDBJ databases">
        <authorList>
            <person name="Varghese N."/>
            <person name="Submissions S."/>
        </authorList>
    </citation>
    <scope>NUCLEOTIDE SEQUENCE [LARGE SCALE GENOMIC DNA]</scope>
    <source>
        <strain evidence="3">JS23</strain>
    </source>
</reference>
<feature type="compositionally biased region" description="Low complexity" evidence="1">
    <location>
        <begin position="264"/>
        <end position="273"/>
    </location>
</feature>
<dbReference type="EMBL" id="FNLO01000005">
    <property type="protein sequence ID" value="SDV48407.1"/>
    <property type="molecule type" value="Genomic_DNA"/>
</dbReference>
<sequence>MKRSKRLGKTTFRRCNKIAVLIAQASAVPGFGEPRHCPETATGRDGASKAGTTRAAARSGRQKRPAATRGDPATNSSQAASAPPRRRFTAVLRPLRPEIRTDWRLATAGAARAAGRAARACRGEPGRAWWKADMRPGTKGHAGQGGDADGVSAMFAGTTCATVFDLRVCASRWDRRDSVSRWPAGAPRHRWRRCELRLVGHRTRRLSDQAAQVSGGRWQVAGCRQQPLFSRAVRPVRRPDGSTHRPPSPCPRPPDRLARRRSRAAVAPPAAHSPSRRWRPGRRACVGRPARPE</sequence>